<dbReference type="AlphaFoldDB" id="A0A516KDU9"/>
<dbReference type="Gene3D" id="1.10.10.10">
    <property type="entry name" value="Winged helix-like DNA-binding domain superfamily/Winged helix DNA-binding domain"/>
    <property type="match status" value="1"/>
</dbReference>
<dbReference type="GO" id="GO:0045892">
    <property type="term" value="P:negative regulation of DNA-templated transcription"/>
    <property type="evidence" value="ECO:0007669"/>
    <property type="project" value="UniProtKB-ARBA"/>
</dbReference>
<dbReference type="InterPro" id="IPR036388">
    <property type="entry name" value="WH-like_DNA-bd_sf"/>
</dbReference>
<keyword evidence="1" id="KW-0805">Transcription regulation</keyword>
<sequence>MGKELKNVQSLQDAFAKMLNVACLISDSDGFQITEISGSTKFLQHLINTFDLRQERLRILNHLGMITSPVFYDYEPGIKGIIAPVRIKGENKFFVWTTFVVESGTKELIHNFFRENDSENYQNLIGAIDELPEVSNLEKEEMLRHVGVLCESVSHSFLANYPEKNLHLFSGIHESLQHLTTEESSLETILKRIIDSDDLIDFVGVAEKTEEDFYTITYFHGPDHSTLLNRGFSTGEGFLGQVIATGNGMVWENVVKDPRVSFYTSNHVKPLSIFGYPLSNQEKTFGVFFGGSISSKIPQQDFDLYGRMVANIITIQLQKSLMERTMDQQLLKISTFNDILHLMISTNDLKKILFILVDISVNLTNNSVSCIILKPVHGEKQATVISRGMTSNYIQKLGGIIAENYFDNQDQMKLSSMTVTQESTEQPILLIPITFRGDVLGCLAIGMAGVEKFDEVKQFLTNLCTAAGVLLSMNHTFISKENKIIQTLELSMSQLNGQIYEEVKEEQKLLRAFGERKRYTKKELEMLVQAGVLKVYDEDVLQLLLPGHSSLLLIKEYKDLVSKGEKTPKDGEIAYSEEAQLLYMISSYMKGKKQINQILSLPFVDREIKQDFHRLVTKDELVEGVIELPSSQSDGNKNLFEQIHKHFKISNREKEVLKLVVEGFNNREIAERLYISDHTVKNHISSIFQKLNVTDRAQAIAKVYQSIN</sequence>
<evidence type="ECO:0000256" key="1">
    <source>
        <dbReference type="ARBA" id="ARBA00023015"/>
    </source>
</evidence>
<keyword evidence="3" id="KW-0804">Transcription</keyword>
<dbReference type="SMART" id="SM00421">
    <property type="entry name" value="HTH_LUXR"/>
    <property type="match status" value="1"/>
</dbReference>
<dbReference type="Pfam" id="PF10114">
    <property type="entry name" value="PocR"/>
    <property type="match status" value="1"/>
</dbReference>
<proteinExistence type="predicted"/>
<keyword evidence="6" id="KW-1185">Reference proteome</keyword>
<evidence type="ECO:0000256" key="2">
    <source>
        <dbReference type="ARBA" id="ARBA00023125"/>
    </source>
</evidence>
<evidence type="ECO:0000259" key="4">
    <source>
        <dbReference type="PROSITE" id="PS50043"/>
    </source>
</evidence>
<dbReference type="Pfam" id="PF00196">
    <property type="entry name" value="GerE"/>
    <property type="match status" value="1"/>
</dbReference>
<evidence type="ECO:0000313" key="6">
    <source>
        <dbReference type="Proteomes" id="UP000315215"/>
    </source>
</evidence>
<accession>A0A516KDU9</accession>
<dbReference type="Proteomes" id="UP000315215">
    <property type="component" value="Chromosome"/>
</dbReference>
<dbReference type="PRINTS" id="PR00038">
    <property type="entry name" value="HTHLUXR"/>
</dbReference>
<dbReference type="Gene3D" id="3.30.450.40">
    <property type="match status" value="2"/>
</dbReference>
<dbReference type="PANTHER" id="PTHR44688">
    <property type="entry name" value="DNA-BINDING TRANSCRIPTIONAL ACTIVATOR DEVR_DOSR"/>
    <property type="match status" value="1"/>
</dbReference>
<dbReference type="InterPro" id="IPR016032">
    <property type="entry name" value="Sig_transdc_resp-reg_C-effctor"/>
</dbReference>
<reference evidence="5 6" key="1">
    <citation type="submission" date="2019-07" db="EMBL/GenBank/DDBJ databases">
        <authorList>
            <person name="Li J."/>
        </authorList>
    </citation>
    <scope>NUCLEOTIDE SEQUENCE [LARGE SCALE GENOMIC DNA]</scope>
    <source>
        <strain evidence="5 6">TKL69</strain>
    </source>
</reference>
<dbReference type="InterPro" id="IPR018771">
    <property type="entry name" value="PocR_dom"/>
</dbReference>
<gene>
    <name evidence="5" type="ORF">FN924_04755</name>
</gene>
<name>A0A516KDU9_9BACI</name>
<dbReference type="KEGG" id="aqt:FN924_04755"/>
<feature type="domain" description="HTH luxR-type" evidence="4">
    <location>
        <begin position="642"/>
        <end position="707"/>
    </location>
</feature>
<organism evidence="5 6">
    <name type="scientific">Radiobacillus deserti</name>
    <dbReference type="NCBI Taxonomy" id="2594883"/>
    <lineage>
        <taxon>Bacteria</taxon>
        <taxon>Bacillati</taxon>
        <taxon>Bacillota</taxon>
        <taxon>Bacilli</taxon>
        <taxon>Bacillales</taxon>
        <taxon>Bacillaceae</taxon>
        <taxon>Radiobacillus</taxon>
    </lineage>
</organism>
<dbReference type="EMBL" id="CP041666">
    <property type="protein sequence ID" value="QDP39547.1"/>
    <property type="molecule type" value="Genomic_DNA"/>
</dbReference>
<dbReference type="PANTHER" id="PTHR44688:SF16">
    <property type="entry name" value="DNA-BINDING TRANSCRIPTIONAL ACTIVATOR DEVR_DOSR"/>
    <property type="match status" value="1"/>
</dbReference>
<keyword evidence="2" id="KW-0238">DNA-binding</keyword>
<protein>
    <recommendedName>
        <fullName evidence="4">HTH luxR-type domain-containing protein</fullName>
    </recommendedName>
</protein>
<evidence type="ECO:0000256" key="3">
    <source>
        <dbReference type="ARBA" id="ARBA00023163"/>
    </source>
</evidence>
<dbReference type="InterPro" id="IPR000792">
    <property type="entry name" value="Tscrpt_reg_LuxR_C"/>
</dbReference>
<dbReference type="InterPro" id="IPR029016">
    <property type="entry name" value="GAF-like_dom_sf"/>
</dbReference>
<dbReference type="PROSITE" id="PS50043">
    <property type="entry name" value="HTH_LUXR_2"/>
    <property type="match status" value="1"/>
</dbReference>
<dbReference type="SUPFAM" id="SSF46894">
    <property type="entry name" value="C-terminal effector domain of the bipartite response regulators"/>
    <property type="match status" value="1"/>
</dbReference>
<dbReference type="OrthoDB" id="9808843at2"/>
<dbReference type="PROSITE" id="PS00622">
    <property type="entry name" value="HTH_LUXR_1"/>
    <property type="match status" value="1"/>
</dbReference>
<dbReference type="CDD" id="cd06170">
    <property type="entry name" value="LuxR_C_like"/>
    <property type="match status" value="1"/>
</dbReference>
<evidence type="ECO:0000313" key="5">
    <source>
        <dbReference type="EMBL" id="QDP39547.1"/>
    </source>
</evidence>
<dbReference type="SUPFAM" id="SSF55781">
    <property type="entry name" value="GAF domain-like"/>
    <property type="match status" value="2"/>
</dbReference>
<dbReference type="GO" id="GO:0003677">
    <property type="term" value="F:DNA binding"/>
    <property type="evidence" value="ECO:0007669"/>
    <property type="project" value="UniProtKB-KW"/>
</dbReference>